<accession>A0A6G0X5M8</accession>
<evidence type="ECO:0000313" key="2">
    <source>
        <dbReference type="EMBL" id="KAF0735250.1"/>
    </source>
</evidence>
<dbReference type="AlphaFoldDB" id="A0A6G0X5M8"/>
<protein>
    <submittedName>
        <fullName evidence="2">Uncharacterized protein</fullName>
    </submittedName>
</protein>
<dbReference type="VEuPathDB" id="FungiDB:AeMF1_020868"/>
<name>A0A6G0X5M8_9STRA</name>
<gene>
    <name evidence="2" type="ORF">Ae201684_008166</name>
</gene>
<keyword evidence="3" id="KW-1185">Reference proteome</keyword>
<keyword evidence="1" id="KW-0732">Signal</keyword>
<reference evidence="2 3" key="1">
    <citation type="submission" date="2019-07" db="EMBL/GenBank/DDBJ databases">
        <title>Genomics analysis of Aphanomyces spp. identifies a new class of oomycete effector associated with host adaptation.</title>
        <authorList>
            <person name="Gaulin E."/>
        </authorList>
    </citation>
    <scope>NUCLEOTIDE SEQUENCE [LARGE SCALE GENOMIC DNA]</scope>
    <source>
        <strain evidence="2 3">ATCC 201684</strain>
    </source>
</reference>
<proteinExistence type="predicted"/>
<evidence type="ECO:0000313" key="3">
    <source>
        <dbReference type="Proteomes" id="UP000481153"/>
    </source>
</evidence>
<dbReference type="EMBL" id="VJMJ01000100">
    <property type="protein sequence ID" value="KAF0735250.1"/>
    <property type="molecule type" value="Genomic_DNA"/>
</dbReference>
<organism evidence="2 3">
    <name type="scientific">Aphanomyces euteiches</name>
    <dbReference type="NCBI Taxonomy" id="100861"/>
    <lineage>
        <taxon>Eukaryota</taxon>
        <taxon>Sar</taxon>
        <taxon>Stramenopiles</taxon>
        <taxon>Oomycota</taxon>
        <taxon>Saprolegniomycetes</taxon>
        <taxon>Saprolegniales</taxon>
        <taxon>Verrucalvaceae</taxon>
        <taxon>Aphanomyces</taxon>
    </lineage>
</organism>
<feature type="chain" id="PRO_5026328376" evidence="1">
    <location>
        <begin position="28"/>
        <end position="73"/>
    </location>
</feature>
<sequence length="73" mass="8169">MQPHLADKMAAKGVLPLLLTWLQPIMATERVVELSLVLFKVLGQSHAVTRRKAAALVVEMDVLPRLLDVLKER</sequence>
<dbReference type="Proteomes" id="UP000481153">
    <property type="component" value="Unassembled WGS sequence"/>
</dbReference>
<comment type="caution">
    <text evidence="2">The sequence shown here is derived from an EMBL/GenBank/DDBJ whole genome shotgun (WGS) entry which is preliminary data.</text>
</comment>
<evidence type="ECO:0000256" key="1">
    <source>
        <dbReference type="SAM" id="SignalP"/>
    </source>
</evidence>
<feature type="signal peptide" evidence="1">
    <location>
        <begin position="1"/>
        <end position="27"/>
    </location>
</feature>